<reference evidence="5" key="3">
    <citation type="submission" date="2019-06" db="EMBL/GenBank/DDBJ databases">
        <authorList>
            <person name="Poynton C."/>
            <person name="Hasenbein S."/>
            <person name="Benoit J.B."/>
            <person name="Sepulveda M.S."/>
            <person name="Poelchau M.F."/>
            <person name="Murali S.C."/>
            <person name="Chen S."/>
            <person name="Glastad K.M."/>
            <person name="Werren J.H."/>
            <person name="Vineis J.H."/>
            <person name="Bowen J.L."/>
            <person name="Friedrich M."/>
            <person name="Jones J."/>
            <person name="Robertson H.M."/>
            <person name="Feyereisen R."/>
            <person name="Mechler-Hickson A."/>
            <person name="Mathers N."/>
            <person name="Lee C.E."/>
            <person name="Colbourne J.K."/>
            <person name="Biales A."/>
            <person name="Johnston J.S."/>
            <person name="Wellborn G.A."/>
            <person name="Rosendale A.J."/>
            <person name="Cridge A.G."/>
            <person name="Munoz-Torres M.C."/>
            <person name="Bain P.A."/>
            <person name="Manny A.R."/>
            <person name="Major K.M."/>
            <person name="Lambert F.N."/>
            <person name="Vulpe C.D."/>
            <person name="Tuck P."/>
            <person name="Blalock B.J."/>
            <person name="Lin Y.-Y."/>
            <person name="Smith M.E."/>
            <person name="Ochoa-Acuna H."/>
            <person name="Chen M.-J.M."/>
            <person name="Childers C.P."/>
            <person name="Qu J."/>
            <person name="Dugan S."/>
            <person name="Lee S.L."/>
            <person name="Chao H."/>
            <person name="Dinh H."/>
            <person name="Han Y."/>
            <person name="Doddapaneni H."/>
            <person name="Worley K.C."/>
            <person name="Muzny D.M."/>
            <person name="Gibbs R.A."/>
            <person name="Richards S."/>
        </authorList>
    </citation>
    <scope>NUCLEOTIDE SEQUENCE</scope>
    <source>
        <strain evidence="5">HAZT.00-mixed</strain>
        <tissue evidence="5">Whole organism</tissue>
    </source>
</reference>
<gene>
    <name evidence="5" type="ORF">HAZT_HAZT004888</name>
</gene>
<dbReference type="InterPro" id="IPR023795">
    <property type="entry name" value="Serpin_CS"/>
</dbReference>
<evidence type="ECO:0000256" key="1">
    <source>
        <dbReference type="ARBA" id="ARBA00009500"/>
    </source>
</evidence>
<evidence type="ECO:0000313" key="5">
    <source>
        <dbReference type="EMBL" id="KAA0201893.1"/>
    </source>
</evidence>
<keyword evidence="3" id="KW-0722">Serine protease inhibitor</keyword>
<dbReference type="InterPro" id="IPR042178">
    <property type="entry name" value="Serpin_sf_1"/>
</dbReference>
<reference evidence="5" key="1">
    <citation type="submission" date="2014-08" db="EMBL/GenBank/DDBJ databases">
        <authorList>
            <person name="Murali S."/>
            <person name="Richards S."/>
            <person name="Bandaranaike D."/>
            <person name="Bellair M."/>
            <person name="Blankenburg K."/>
            <person name="Chao H."/>
            <person name="Dinh H."/>
            <person name="Doddapaneni H."/>
            <person name="Dugan-Rocha S."/>
            <person name="Elkadiri S."/>
            <person name="Gnanaolivu R."/>
            <person name="Hughes D."/>
            <person name="Lee S."/>
            <person name="Li M."/>
            <person name="Ming W."/>
            <person name="Munidasa M."/>
            <person name="Muniz J."/>
            <person name="Nguyen L."/>
            <person name="Osuji N."/>
            <person name="Pu L.-L."/>
            <person name="Puazo M."/>
            <person name="Skinner E."/>
            <person name="Qu C."/>
            <person name="Quiroz J."/>
            <person name="Raj R."/>
            <person name="Weissenberger G."/>
            <person name="Xin Y."/>
            <person name="Zou X."/>
            <person name="Han Y."/>
            <person name="Worley K."/>
            <person name="Muzny D."/>
            <person name="Gibbs R."/>
        </authorList>
    </citation>
    <scope>NUCLEOTIDE SEQUENCE</scope>
    <source>
        <strain evidence="5">HAZT.00-mixed</strain>
        <tissue evidence="5">Whole organism</tissue>
    </source>
</reference>
<dbReference type="Proteomes" id="UP000711488">
    <property type="component" value="Unassembled WGS sequence"/>
</dbReference>
<dbReference type="AlphaFoldDB" id="A0A6A0H816"/>
<dbReference type="GO" id="GO:0005615">
    <property type="term" value="C:extracellular space"/>
    <property type="evidence" value="ECO:0007669"/>
    <property type="project" value="InterPro"/>
</dbReference>
<organism evidence="5">
    <name type="scientific">Hyalella azteca</name>
    <name type="common">Amphipod</name>
    <dbReference type="NCBI Taxonomy" id="294128"/>
    <lineage>
        <taxon>Eukaryota</taxon>
        <taxon>Metazoa</taxon>
        <taxon>Ecdysozoa</taxon>
        <taxon>Arthropoda</taxon>
        <taxon>Crustacea</taxon>
        <taxon>Multicrustacea</taxon>
        <taxon>Malacostraca</taxon>
        <taxon>Eumalacostraca</taxon>
        <taxon>Peracarida</taxon>
        <taxon>Amphipoda</taxon>
        <taxon>Senticaudata</taxon>
        <taxon>Talitrida</taxon>
        <taxon>Talitroidea</taxon>
        <taxon>Hyalellidae</taxon>
        <taxon>Hyalella</taxon>
    </lineage>
</organism>
<dbReference type="PANTHER" id="PTHR11461:SF211">
    <property type="entry name" value="GH10112P-RELATED"/>
    <property type="match status" value="1"/>
</dbReference>
<dbReference type="InterPro" id="IPR036186">
    <property type="entry name" value="Serpin_sf"/>
</dbReference>
<dbReference type="Gene3D" id="3.30.497.10">
    <property type="entry name" value="Antithrombin, subunit I, domain 2"/>
    <property type="match status" value="1"/>
</dbReference>
<dbReference type="PANTHER" id="PTHR11461">
    <property type="entry name" value="SERINE PROTEASE INHIBITOR, SERPIN"/>
    <property type="match status" value="1"/>
</dbReference>
<dbReference type="OrthoDB" id="6347071at2759"/>
<feature type="domain" description="Serpin" evidence="4">
    <location>
        <begin position="1"/>
        <end position="78"/>
    </location>
</feature>
<accession>A0A6A0H816</accession>
<dbReference type="PROSITE" id="PS00284">
    <property type="entry name" value="SERPIN"/>
    <property type="match status" value="1"/>
</dbReference>
<reference evidence="5" key="2">
    <citation type="journal article" date="2018" name="Environ. Sci. Technol.">
        <title>The Toxicogenome of Hyalella azteca: A Model for Sediment Ecotoxicology and Evolutionary Toxicology.</title>
        <authorList>
            <person name="Poynton H.C."/>
            <person name="Hasenbein S."/>
            <person name="Benoit J.B."/>
            <person name="Sepulveda M.S."/>
            <person name="Poelchau M.F."/>
            <person name="Hughes D.S.T."/>
            <person name="Murali S.C."/>
            <person name="Chen S."/>
            <person name="Glastad K.M."/>
            <person name="Goodisman M.A.D."/>
            <person name="Werren J.H."/>
            <person name="Vineis J.H."/>
            <person name="Bowen J.L."/>
            <person name="Friedrich M."/>
            <person name="Jones J."/>
            <person name="Robertson H.M."/>
            <person name="Feyereisen R."/>
            <person name="Mechler-Hickson A."/>
            <person name="Mathers N."/>
            <person name="Lee C.E."/>
            <person name="Colbourne J.K."/>
            <person name="Biales A."/>
            <person name="Johnston J.S."/>
            <person name="Wellborn G.A."/>
            <person name="Rosendale A.J."/>
            <person name="Cridge A.G."/>
            <person name="Munoz-Torres M.C."/>
            <person name="Bain P.A."/>
            <person name="Manny A.R."/>
            <person name="Major K.M."/>
            <person name="Lambert F.N."/>
            <person name="Vulpe C.D."/>
            <person name="Tuck P."/>
            <person name="Blalock B.J."/>
            <person name="Lin Y.Y."/>
            <person name="Smith M.E."/>
            <person name="Ochoa-Acuna H."/>
            <person name="Chen M.M."/>
            <person name="Childers C.P."/>
            <person name="Qu J."/>
            <person name="Dugan S."/>
            <person name="Lee S.L."/>
            <person name="Chao H."/>
            <person name="Dinh H."/>
            <person name="Han Y."/>
            <person name="Doddapaneni H."/>
            <person name="Worley K.C."/>
            <person name="Muzny D.M."/>
            <person name="Gibbs R.A."/>
            <person name="Richards S."/>
        </authorList>
    </citation>
    <scope>NUCLEOTIDE SEQUENCE</scope>
    <source>
        <strain evidence="5">HAZT.00-mixed</strain>
        <tissue evidence="5">Whole organism</tissue>
    </source>
</reference>
<evidence type="ECO:0000256" key="3">
    <source>
        <dbReference type="ARBA" id="ARBA00022900"/>
    </source>
</evidence>
<evidence type="ECO:0000259" key="4">
    <source>
        <dbReference type="Pfam" id="PF00079"/>
    </source>
</evidence>
<dbReference type="Pfam" id="PF00079">
    <property type="entry name" value="Serpin"/>
    <property type="match status" value="1"/>
</dbReference>
<proteinExistence type="inferred from homology"/>
<dbReference type="InterPro" id="IPR000215">
    <property type="entry name" value="Serpin_fam"/>
</dbReference>
<dbReference type="InterPro" id="IPR042185">
    <property type="entry name" value="Serpin_sf_2"/>
</dbReference>
<keyword evidence="2" id="KW-0646">Protease inhibitor</keyword>
<name>A0A6A0H816_HYAAZ</name>
<dbReference type="SUPFAM" id="SSF56574">
    <property type="entry name" value="Serpins"/>
    <property type="match status" value="1"/>
</dbReference>
<dbReference type="InterPro" id="IPR023796">
    <property type="entry name" value="Serpin_dom"/>
</dbReference>
<protein>
    <recommendedName>
        <fullName evidence="4">Serpin domain-containing protein</fullName>
    </recommendedName>
</protein>
<dbReference type="EMBL" id="JQDR03004675">
    <property type="protein sequence ID" value="KAA0201893.1"/>
    <property type="molecule type" value="Genomic_DNA"/>
</dbReference>
<dbReference type="Gene3D" id="2.30.39.10">
    <property type="entry name" value="Alpha-1-antitrypsin, domain 1"/>
    <property type="match status" value="1"/>
</dbReference>
<comment type="similarity">
    <text evidence="1">Belongs to the serpin family.</text>
</comment>
<evidence type="ECO:0000256" key="2">
    <source>
        <dbReference type="ARBA" id="ARBA00022690"/>
    </source>
</evidence>
<comment type="caution">
    <text evidence="5">The sequence shown here is derived from an EMBL/GenBank/DDBJ whole genome shotgun (WGS) entry which is preliminary data.</text>
</comment>
<dbReference type="GO" id="GO:0004867">
    <property type="term" value="F:serine-type endopeptidase inhibitor activity"/>
    <property type="evidence" value="ECO:0007669"/>
    <property type="project" value="UniProtKB-KW"/>
</dbReference>
<sequence>MFGSSADLSGIGGLPGDLYVSNVLHKAFIDVNEEGTAVLGLKFARPMAITTFAADHPFFFLLGEKQKSGAVLICGRLLSA</sequence>